<dbReference type="KEGG" id="vg:22113454"/>
<evidence type="ECO:0000313" key="1">
    <source>
        <dbReference type="EMBL" id="AHZ60126.1"/>
    </source>
</evidence>
<protein>
    <recommendedName>
        <fullName evidence="3">Homing endonuclease</fullName>
    </recommendedName>
</protein>
<reference evidence="1 2" key="1">
    <citation type="journal article" date="2014" name="Arch. Virol.">
        <title>Complete genome sequence of a broad-host-range lytic Dickeya spp. bacteriophage ?D5.</title>
        <authorList>
            <person name="Czajkowski R."/>
            <person name="Ozymko Z."/>
            <person name="Zwirowski S."/>
            <person name="Lojkowska E."/>
        </authorList>
    </citation>
    <scope>NUCLEOTIDE SEQUENCE [LARGE SCALE GENOMIC DNA]</scope>
</reference>
<accession>A0A075E0P1</accession>
<dbReference type="GeneID" id="22113454"/>
<organism evidence="1 2">
    <name type="scientific">Dickeya phage RC-2014</name>
    <dbReference type="NCBI Taxonomy" id="1477406"/>
    <lineage>
        <taxon>Viruses</taxon>
        <taxon>Duplodnaviria</taxon>
        <taxon>Heunggongvirae</taxon>
        <taxon>Uroviricota</taxon>
        <taxon>Caudoviricetes</taxon>
        <taxon>Pantevenvirales</taxon>
        <taxon>Ackermannviridae</taxon>
        <taxon>Aglimvirinae</taxon>
        <taxon>Limestonevirus</taxon>
        <taxon>Limestonevirus RC2014</taxon>
    </lineage>
</organism>
<keyword evidence="2" id="KW-1185">Reference proteome</keyword>
<evidence type="ECO:0000313" key="2">
    <source>
        <dbReference type="Proteomes" id="UP000028741"/>
    </source>
</evidence>
<dbReference type="RefSeq" id="YP_009102918.1">
    <property type="nucleotide sequence ID" value="NC_025452.1"/>
</dbReference>
<name>A0A075E0P1_9CAUD</name>
<dbReference type="Proteomes" id="UP000028741">
    <property type="component" value="Segment"/>
</dbReference>
<dbReference type="EMBL" id="KJ716335">
    <property type="protein sequence ID" value="AHZ60126.1"/>
    <property type="molecule type" value="Genomic_DNA"/>
</dbReference>
<evidence type="ECO:0008006" key="3">
    <source>
        <dbReference type="Google" id="ProtNLM"/>
    </source>
</evidence>
<sequence>MRQPYVYRVRAKDGRFYYGCRFSNTCNPADFWVKYYTSSNTVKSIIEEHGKDYFDIKIVFVADTTEEVLRLESLLISKTYRSPFSMNKFMCDRDGNPVYLSMTEHEEATKSKISSALNSFYCGMSEEQKAEWLSKRKRISDVSGYRKSKLGELNPNYGKDLTNSFTPEQRSKQKENAQKGMLVKLPWEKAKWNPENDAYWSKADLLMQSLKTMKRAEALMHVYGTKDLKAFNATNSIIERFNKGWEPLKCPKWIERYGSSE</sequence>
<proteinExistence type="predicted"/>
<gene>
    <name evidence="1" type="ORF">DA66_0078</name>
</gene>